<protein>
    <submittedName>
        <fullName evidence="3">Gfo/Idh/MocA family protein</fullName>
    </submittedName>
</protein>
<dbReference type="PANTHER" id="PTHR43377">
    <property type="entry name" value="BILIVERDIN REDUCTASE A"/>
    <property type="match status" value="1"/>
</dbReference>
<dbReference type="InterPro" id="IPR000683">
    <property type="entry name" value="Gfo/Idh/MocA-like_OxRdtase_N"/>
</dbReference>
<dbReference type="Proteomes" id="UP001596408">
    <property type="component" value="Unassembled WGS sequence"/>
</dbReference>
<dbReference type="InterPro" id="IPR055170">
    <property type="entry name" value="GFO_IDH_MocA-like_dom"/>
</dbReference>
<evidence type="ECO:0000259" key="2">
    <source>
        <dbReference type="Pfam" id="PF22725"/>
    </source>
</evidence>
<proteinExistence type="predicted"/>
<dbReference type="AlphaFoldDB" id="A0ABD5TV32"/>
<gene>
    <name evidence="3" type="ORF">ACFQEV_05315</name>
</gene>
<evidence type="ECO:0000313" key="4">
    <source>
        <dbReference type="Proteomes" id="UP001596408"/>
    </source>
</evidence>
<dbReference type="Pfam" id="PF22725">
    <property type="entry name" value="GFO_IDH_MocA_C3"/>
    <property type="match status" value="1"/>
</dbReference>
<dbReference type="Gene3D" id="3.30.360.10">
    <property type="entry name" value="Dihydrodipicolinate Reductase, domain 2"/>
    <property type="match status" value="1"/>
</dbReference>
<accession>A0ABD5TV32</accession>
<dbReference type="SUPFAM" id="SSF51735">
    <property type="entry name" value="NAD(P)-binding Rossmann-fold domains"/>
    <property type="match status" value="1"/>
</dbReference>
<dbReference type="RefSeq" id="WP_379693309.1">
    <property type="nucleotide sequence ID" value="NZ_JBHSXH010000009.1"/>
</dbReference>
<evidence type="ECO:0000313" key="3">
    <source>
        <dbReference type="EMBL" id="MFC6824416.1"/>
    </source>
</evidence>
<reference evidence="3 4" key="1">
    <citation type="journal article" date="2019" name="Int. J. Syst. Evol. Microbiol.">
        <title>The Global Catalogue of Microorganisms (GCM) 10K type strain sequencing project: providing services to taxonomists for standard genome sequencing and annotation.</title>
        <authorList>
            <consortium name="The Broad Institute Genomics Platform"/>
            <consortium name="The Broad Institute Genome Sequencing Center for Infectious Disease"/>
            <person name="Wu L."/>
            <person name="Ma J."/>
        </authorList>
    </citation>
    <scope>NUCLEOTIDE SEQUENCE [LARGE SCALE GENOMIC DNA]</scope>
    <source>
        <strain evidence="3 4">YIM 94188</strain>
    </source>
</reference>
<name>A0ABD5TV32_9EURY</name>
<evidence type="ECO:0000259" key="1">
    <source>
        <dbReference type="Pfam" id="PF01408"/>
    </source>
</evidence>
<dbReference type="Pfam" id="PF01408">
    <property type="entry name" value="GFO_IDH_MocA"/>
    <property type="match status" value="1"/>
</dbReference>
<feature type="domain" description="Gfo/Idh/MocA-like oxidoreductase N-terminal" evidence="1">
    <location>
        <begin position="4"/>
        <end position="121"/>
    </location>
</feature>
<organism evidence="3 4">
    <name type="scientific">Halopelagius fulvigenes</name>
    <dbReference type="NCBI Taxonomy" id="1198324"/>
    <lineage>
        <taxon>Archaea</taxon>
        <taxon>Methanobacteriati</taxon>
        <taxon>Methanobacteriota</taxon>
        <taxon>Stenosarchaea group</taxon>
        <taxon>Halobacteria</taxon>
        <taxon>Halobacteriales</taxon>
        <taxon>Haloferacaceae</taxon>
    </lineage>
</organism>
<dbReference type="Gene3D" id="3.40.50.720">
    <property type="entry name" value="NAD(P)-binding Rossmann-like Domain"/>
    <property type="match status" value="1"/>
</dbReference>
<dbReference type="InterPro" id="IPR051450">
    <property type="entry name" value="Gfo/Idh/MocA_Oxidoreductases"/>
</dbReference>
<dbReference type="SUPFAM" id="SSF55347">
    <property type="entry name" value="Glyceraldehyde-3-phosphate dehydrogenase-like, C-terminal domain"/>
    <property type="match status" value="1"/>
</dbReference>
<keyword evidence="4" id="KW-1185">Reference proteome</keyword>
<feature type="domain" description="GFO/IDH/MocA-like oxidoreductase" evidence="2">
    <location>
        <begin position="130"/>
        <end position="253"/>
    </location>
</feature>
<dbReference type="PANTHER" id="PTHR43377:SF1">
    <property type="entry name" value="BILIVERDIN REDUCTASE A"/>
    <property type="match status" value="1"/>
</dbReference>
<comment type="caution">
    <text evidence="3">The sequence shown here is derived from an EMBL/GenBank/DDBJ whole genome shotgun (WGS) entry which is preliminary data.</text>
</comment>
<sequence length="360" mass="39571">MAVRTAVIGSGIVSTNNHLPALARNPRTDLLAVADVDEESVREAAAEYGCRAYTDAETMLEREDAEWVHVATPVQTHADLARAAIDAGANVTVQKPAATNPEELGEMRSAADEAGVSLSVVHNWLYYPVVRELRRRIASGEIGEVRAVRTAFTGEGRPDETYRGDWVLELEGGDLEEGMSHPFYLTLALGGVPRSEDDVTALTRATEEFDHGVTYDGAQVQYVAENDALCSITYLSSSARDSKLAVHGTEGSIHVDIPTATLDVHDAESGPYHFPNERFSRNAERTRQTAEGAVRNAKRYVAGRIEDELDRHDEDSPDGHYFLFDEAAKALERGEKPPVTPELSRWVLELTEQVRESARE</sequence>
<dbReference type="EMBL" id="JBHSXH010000009">
    <property type="protein sequence ID" value="MFC6824416.1"/>
    <property type="molecule type" value="Genomic_DNA"/>
</dbReference>
<dbReference type="InterPro" id="IPR036291">
    <property type="entry name" value="NAD(P)-bd_dom_sf"/>
</dbReference>